<keyword evidence="1" id="KW-0812">Transmembrane</keyword>
<keyword evidence="1" id="KW-0472">Membrane</keyword>
<evidence type="ECO:0000313" key="3">
    <source>
        <dbReference type="Proteomes" id="UP000464214"/>
    </source>
</evidence>
<dbReference type="RefSeq" id="WP_160690433.1">
    <property type="nucleotide sequence ID" value="NZ_CP047897.1"/>
</dbReference>
<name>A0A6P1NXZ6_9BACT</name>
<dbReference type="Proteomes" id="UP000464214">
    <property type="component" value="Chromosome"/>
</dbReference>
<sequence length="126" mass="14358">MENFKIGQYLLLIVVIQALTTLGFGFIQEGGDWEVVPMYPVVYLLPAVFINYLYGLLLQIFSPKLPANGFWILWFILGTGFLLVNELFIQGATVMVHFIVLAAAFLNLVYFYKDLGRKKPTYQNPS</sequence>
<dbReference type="AlphaFoldDB" id="A0A6P1NXZ6"/>
<accession>A0A6P1NXZ6</accession>
<feature type="transmembrane region" description="Helical" evidence="1">
    <location>
        <begin position="39"/>
        <end position="58"/>
    </location>
</feature>
<protein>
    <submittedName>
        <fullName evidence="2">Uncharacterized protein</fullName>
    </submittedName>
</protein>
<keyword evidence="1" id="KW-1133">Transmembrane helix</keyword>
<keyword evidence="3" id="KW-1185">Reference proteome</keyword>
<proteinExistence type="predicted"/>
<evidence type="ECO:0000256" key="1">
    <source>
        <dbReference type="SAM" id="Phobius"/>
    </source>
</evidence>
<reference evidence="2 3" key="1">
    <citation type="submission" date="2020-01" db="EMBL/GenBank/DDBJ databases">
        <authorList>
            <person name="Kim M."/>
        </authorList>
    </citation>
    <scope>NUCLEOTIDE SEQUENCE [LARGE SCALE GENOMIC DNA]</scope>
    <source>
        <strain evidence="2 3">BT10</strain>
    </source>
</reference>
<dbReference type="KEGG" id="nib:GU926_07175"/>
<feature type="transmembrane region" description="Helical" evidence="1">
    <location>
        <begin position="70"/>
        <end position="88"/>
    </location>
</feature>
<evidence type="ECO:0000313" key="2">
    <source>
        <dbReference type="EMBL" id="QHL87224.1"/>
    </source>
</evidence>
<gene>
    <name evidence="2" type="ORF">GU926_07175</name>
</gene>
<feature type="transmembrane region" description="Helical" evidence="1">
    <location>
        <begin position="9"/>
        <end position="27"/>
    </location>
</feature>
<organism evidence="2 3">
    <name type="scientific">Nibribacter ruber</name>
    <dbReference type="NCBI Taxonomy" id="2698458"/>
    <lineage>
        <taxon>Bacteria</taxon>
        <taxon>Pseudomonadati</taxon>
        <taxon>Bacteroidota</taxon>
        <taxon>Cytophagia</taxon>
        <taxon>Cytophagales</taxon>
        <taxon>Hymenobacteraceae</taxon>
        <taxon>Nibribacter</taxon>
    </lineage>
</organism>
<dbReference type="EMBL" id="CP047897">
    <property type="protein sequence ID" value="QHL87224.1"/>
    <property type="molecule type" value="Genomic_DNA"/>
</dbReference>
<feature type="transmembrane region" description="Helical" evidence="1">
    <location>
        <begin position="94"/>
        <end position="112"/>
    </location>
</feature>